<dbReference type="Proteomes" id="UP000704712">
    <property type="component" value="Unassembled WGS sequence"/>
</dbReference>
<evidence type="ECO:0000313" key="7">
    <source>
        <dbReference type="EMBL" id="KAF4130699.1"/>
    </source>
</evidence>
<organism evidence="6 8">
    <name type="scientific">Phytophthora infestans</name>
    <name type="common">Potato late blight agent</name>
    <name type="synonym">Botrytis infestans</name>
    <dbReference type="NCBI Taxonomy" id="4787"/>
    <lineage>
        <taxon>Eukaryota</taxon>
        <taxon>Sar</taxon>
        <taxon>Stramenopiles</taxon>
        <taxon>Oomycota</taxon>
        <taxon>Peronosporomycetes</taxon>
        <taxon>Peronosporales</taxon>
        <taxon>Peronosporaceae</taxon>
        <taxon>Phytophthora</taxon>
    </lineage>
</organism>
<dbReference type="EMBL" id="JAACNO010002811">
    <property type="protein sequence ID" value="KAF4130699.1"/>
    <property type="molecule type" value="Genomic_DNA"/>
</dbReference>
<feature type="chain" id="PRO_5044948245" description="RxLR effector protein" evidence="5">
    <location>
        <begin position="22"/>
        <end position="155"/>
    </location>
</feature>
<evidence type="ECO:0000313" key="8">
    <source>
        <dbReference type="Proteomes" id="UP000602510"/>
    </source>
</evidence>
<dbReference type="InterPro" id="IPR031825">
    <property type="entry name" value="RXLR"/>
</dbReference>
<comment type="similarity">
    <text evidence="2 5">Belongs to the RxLR effector family.</text>
</comment>
<comment type="subcellular location">
    <subcellularLocation>
        <location evidence="1 5">Secreted</location>
    </subcellularLocation>
</comment>
<proteinExistence type="inferred from homology"/>
<keyword evidence="3 5" id="KW-0964">Secreted</keyword>
<keyword evidence="4 5" id="KW-0732">Signal</keyword>
<gene>
    <name evidence="6" type="ORF">GN244_ATG09740</name>
    <name evidence="7" type="ORF">GN958_ATG20153</name>
</gene>
<reference evidence="6" key="1">
    <citation type="submission" date="2020-04" db="EMBL/GenBank/DDBJ databases">
        <title>Hybrid Assembly of Korean Phytophthora infestans isolates.</title>
        <authorList>
            <person name="Prokchorchik M."/>
            <person name="Lee Y."/>
            <person name="Seo J."/>
            <person name="Cho J.-H."/>
            <person name="Park Y.-E."/>
            <person name="Jang D.-C."/>
            <person name="Im J.-S."/>
            <person name="Choi J.-G."/>
            <person name="Park H.-J."/>
            <person name="Lee G.-B."/>
            <person name="Lee Y.-G."/>
            <person name="Hong S.-Y."/>
            <person name="Cho K."/>
            <person name="Sohn K.H."/>
        </authorList>
    </citation>
    <scope>NUCLEOTIDE SEQUENCE</scope>
    <source>
        <strain evidence="6">KR_1_A1</strain>
        <strain evidence="7">KR_2_A2</strain>
    </source>
</reference>
<evidence type="ECO:0000256" key="5">
    <source>
        <dbReference type="RuleBase" id="RU367124"/>
    </source>
</evidence>
<dbReference type="OMA" id="GAGMIQK"/>
<evidence type="ECO:0000256" key="1">
    <source>
        <dbReference type="ARBA" id="ARBA00004613"/>
    </source>
</evidence>
<dbReference type="Proteomes" id="UP000602510">
    <property type="component" value="Unassembled WGS sequence"/>
</dbReference>
<sequence length="155" mass="17167">MGIIYFLLVTASLLSSYNANAAILGDDQTRMYTVASTDAAALVRVVDTRNVKRLLRINHEGEDDEEEIVNNPWETNLYNSKNGELSGLRKINLLFKEGKTPAQVWYKLSGLGAGMIQKNGMKFNLFFLQSITLCIPATLASQDEVLAISHSLNIT</sequence>
<comment type="caution">
    <text evidence="6">The sequence shown here is derived from an EMBL/GenBank/DDBJ whole genome shotgun (WGS) entry which is preliminary data.</text>
</comment>
<evidence type="ECO:0000256" key="3">
    <source>
        <dbReference type="ARBA" id="ARBA00022525"/>
    </source>
</evidence>
<comment type="function">
    <text evidence="5">Effector that suppresses plant defense responses during pathogen infection.</text>
</comment>
<dbReference type="AlphaFoldDB" id="A0A833SU49"/>
<evidence type="ECO:0000313" key="6">
    <source>
        <dbReference type="EMBL" id="KAF4038154.1"/>
    </source>
</evidence>
<protein>
    <recommendedName>
        <fullName evidence="5">RxLR effector protein</fullName>
    </recommendedName>
</protein>
<dbReference type="Pfam" id="PF16810">
    <property type="entry name" value="RXLR"/>
    <property type="match status" value="1"/>
</dbReference>
<keyword evidence="8" id="KW-1185">Reference proteome</keyword>
<name>A0A833SU49_PHYIN</name>
<dbReference type="EMBL" id="WSZM01000214">
    <property type="protein sequence ID" value="KAF4038154.1"/>
    <property type="molecule type" value="Genomic_DNA"/>
</dbReference>
<evidence type="ECO:0000256" key="2">
    <source>
        <dbReference type="ARBA" id="ARBA00010400"/>
    </source>
</evidence>
<evidence type="ECO:0000256" key="4">
    <source>
        <dbReference type="ARBA" id="ARBA00022729"/>
    </source>
</evidence>
<feature type="signal peptide" evidence="5">
    <location>
        <begin position="1"/>
        <end position="21"/>
    </location>
</feature>
<accession>A0A833SU49</accession>
<comment type="domain">
    <text evidence="5">The RxLR-dEER motif acts to carry the protein into the host cell cytoplasm through binding to cell surface phosphatidylinositol-3-phosphate.</text>
</comment>